<sequence>MILLTGATGFVGGAVLNRLVQHPGLSVRTYGRREPVGLRLDSANNCFHVVGELGSAVDYASALQSVDIVIHCAAQAHVMNSSANNCADIYHDTNVDGSINLARQAIVAGVKRFIFISSVKVNGESTTNASPFSHASRPAPEDDYGRSKQAAEEGLRSLVVGTGMELVIIRPPLVYGPGVKGNFRSLLTIANRNLPLPLGAIDNQRSLVALDNLVDLIVTCVTHPHAANQTFLVSDDQDISTTQLLEMMTWAAGKSPRLLPVPMSWLRLAGKLTGKQAVIERLCGNLQVDISHTKETLGWQPPISVEEGIKRCFIEDKEGC</sequence>
<dbReference type="Gene3D" id="3.40.50.720">
    <property type="entry name" value="NAD(P)-binding Rossmann-like Domain"/>
    <property type="match status" value="1"/>
</dbReference>
<feature type="compositionally biased region" description="Polar residues" evidence="1">
    <location>
        <begin position="124"/>
        <end position="133"/>
    </location>
</feature>
<dbReference type="AlphaFoldDB" id="A0A2M8HAC3"/>
<evidence type="ECO:0000256" key="1">
    <source>
        <dbReference type="SAM" id="MobiDB-lite"/>
    </source>
</evidence>
<reference evidence="3 4" key="1">
    <citation type="submission" date="2017-11" db="EMBL/GenBank/DDBJ databases">
        <title>Draft genome sequence of environmental isolate Aeromonas lusitania sp. nov. MDC 2473.</title>
        <authorList>
            <person name="Colston S.M."/>
            <person name="Navarro A."/>
            <person name="Martinez-Murcia A.J."/>
            <person name="Graf J."/>
        </authorList>
    </citation>
    <scope>NUCLEOTIDE SEQUENCE [LARGE SCALE GENOMIC DNA]</scope>
    <source>
        <strain evidence="3 4">MDC 2473</strain>
    </source>
</reference>
<dbReference type="InterPro" id="IPR001509">
    <property type="entry name" value="Epimerase_deHydtase"/>
</dbReference>
<dbReference type="OrthoDB" id="9801056at2"/>
<organism evidence="3 4">
    <name type="scientific">Aeromonas lusitana</name>
    <dbReference type="NCBI Taxonomy" id="931529"/>
    <lineage>
        <taxon>Bacteria</taxon>
        <taxon>Pseudomonadati</taxon>
        <taxon>Pseudomonadota</taxon>
        <taxon>Gammaproteobacteria</taxon>
        <taxon>Aeromonadales</taxon>
        <taxon>Aeromonadaceae</taxon>
        <taxon>Aeromonas</taxon>
    </lineage>
</organism>
<keyword evidence="4" id="KW-1185">Reference proteome</keyword>
<protein>
    <submittedName>
        <fullName evidence="3">UDP-glucose 4-epimerase</fullName>
    </submittedName>
</protein>
<dbReference type="Pfam" id="PF01370">
    <property type="entry name" value="Epimerase"/>
    <property type="match status" value="1"/>
</dbReference>
<dbReference type="CDD" id="cd05232">
    <property type="entry name" value="UDP_G4E_4_SDR_e"/>
    <property type="match status" value="1"/>
</dbReference>
<accession>A0A2M8HAC3</accession>
<name>A0A2M8HAC3_9GAMM</name>
<comment type="caution">
    <text evidence="3">The sequence shown here is derived from an EMBL/GenBank/DDBJ whole genome shotgun (WGS) entry which is preliminary data.</text>
</comment>
<feature type="domain" description="NAD-dependent epimerase/dehydratase" evidence="2">
    <location>
        <begin position="2"/>
        <end position="228"/>
    </location>
</feature>
<evidence type="ECO:0000259" key="2">
    <source>
        <dbReference type="Pfam" id="PF01370"/>
    </source>
</evidence>
<dbReference type="Proteomes" id="UP000232060">
    <property type="component" value="Unassembled WGS sequence"/>
</dbReference>
<proteinExistence type="predicted"/>
<feature type="region of interest" description="Disordered" evidence="1">
    <location>
        <begin position="124"/>
        <end position="148"/>
    </location>
</feature>
<evidence type="ECO:0000313" key="4">
    <source>
        <dbReference type="Proteomes" id="UP000232060"/>
    </source>
</evidence>
<dbReference type="PANTHER" id="PTHR43245:SF58">
    <property type="entry name" value="BLL5923 PROTEIN"/>
    <property type="match status" value="1"/>
</dbReference>
<feature type="compositionally biased region" description="Basic and acidic residues" evidence="1">
    <location>
        <begin position="139"/>
        <end position="148"/>
    </location>
</feature>
<dbReference type="EMBL" id="PGCP01000013">
    <property type="protein sequence ID" value="PJC93524.1"/>
    <property type="molecule type" value="Genomic_DNA"/>
</dbReference>
<dbReference type="PANTHER" id="PTHR43245">
    <property type="entry name" value="BIFUNCTIONAL POLYMYXIN RESISTANCE PROTEIN ARNA"/>
    <property type="match status" value="1"/>
</dbReference>
<evidence type="ECO:0000313" key="3">
    <source>
        <dbReference type="EMBL" id="PJC93524.1"/>
    </source>
</evidence>
<dbReference type="RefSeq" id="WP_100859783.1">
    <property type="nucleotide sequence ID" value="NZ_PGCP01000013.1"/>
</dbReference>
<dbReference type="InterPro" id="IPR036291">
    <property type="entry name" value="NAD(P)-bd_dom_sf"/>
</dbReference>
<gene>
    <name evidence="3" type="ORF">CUC44_09680</name>
</gene>
<dbReference type="InterPro" id="IPR050177">
    <property type="entry name" value="Lipid_A_modif_metabolic_enz"/>
</dbReference>
<dbReference type="SUPFAM" id="SSF51735">
    <property type="entry name" value="NAD(P)-binding Rossmann-fold domains"/>
    <property type="match status" value="1"/>
</dbReference>